<gene>
    <name evidence="2" type="ORF">STAS_20299</name>
</gene>
<dbReference type="EMBL" id="BKCP01006626">
    <property type="protein sequence ID" value="GER43447.1"/>
    <property type="molecule type" value="Genomic_DNA"/>
</dbReference>
<feature type="compositionally biased region" description="Low complexity" evidence="1">
    <location>
        <begin position="1"/>
        <end position="11"/>
    </location>
</feature>
<feature type="compositionally biased region" description="Basic and acidic residues" evidence="1">
    <location>
        <begin position="18"/>
        <end position="40"/>
    </location>
</feature>
<dbReference type="Gene3D" id="3.40.50.150">
    <property type="entry name" value="Vaccinia Virus protein VP39"/>
    <property type="match status" value="1"/>
</dbReference>
<dbReference type="GO" id="GO:0032259">
    <property type="term" value="P:methylation"/>
    <property type="evidence" value="ECO:0007669"/>
    <property type="project" value="UniProtKB-KW"/>
</dbReference>
<dbReference type="InterPro" id="IPR029063">
    <property type="entry name" value="SAM-dependent_MTases_sf"/>
</dbReference>
<dbReference type="AlphaFoldDB" id="A0A5A7QG76"/>
<dbReference type="GO" id="GO:0008168">
    <property type="term" value="F:methyltransferase activity"/>
    <property type="evidence" value="ECO:0007669"/>
    <property type="project" value="UniProtKB-KW"/>
</dbReference>
<sequence>MADNLPGVSGPSVPPVEKQVEGGERIEGVGIEDSKGGEDRNIPDNMCLDTFSPIPIQIITNRLVSDLNKQGKKTFIRKPRPIEGFSEGNLVAPSINKGEDPEKIKKRREFESLSMAVMKNSEFQLWKRISQNVIYRAFVVSTLKEKLTDSKDEATLCSVGSSSKSSEYRPINISVNFYSDPECKIKVSTTAFFPHLKVDAAIVSFKLKKSGGLSVFFLHQKLLLNVNNNTNFLSKFLFCFCIKT</sequence>
<feature type="region of interest" description="Disordered" evidence="1">
    <location>
        <begin position="1"/>
        <end position="40"/>
    </location>
</feature>
<dbReference type="OrthoDB" id="74991at2759"/>
<dbReference type="Proteomes" id="UP000325081">
    <property type="component" value="Unassembled WGS sequence"/>
</dbReference>
<keyword evidence="2" id="KW-0489">Methyltransferase</keyword>
<comment type="caution">
    <text evidence="2">The sequence shown here is derived from an EMBL/GenBank/DDBJ whole genome shotgun (WGS) entry which is preliminary data.</text>
</comment>
<keyword evidence="3" id="KW-1185">Reference proteome</keyword>
<reference evidence="3" key="1">
    <citation type="journal article" date="2019" name="Curr. Biol.">
        <title>Genome Sequence of Striga asiatica Provides Insight into the Evolution of Plant Parasitism.</title>
        <authorList>
            <person name="Yoshida S."/>
            <person name="Kim S."/>
            <person name="Wafula E.K."/>
            <person name="Tanskanen J."/>
            <person name="Kim Y.M."/>
            <person name="Honaas L."/>
            <person name="Yang Z."/>
            <person name="Spallek T."/>
            <person name="Conn C.E."/>
            <person name="Ichihashi Y."/>
            <person name="Cheong K."/>
            <person name="Cui S."/>
            <person name="Der J.P."/>
            <person name="Gundlach H."/>
            <person name="Jiao Y."/>
            <person name="Hori C."/>
            <person name="Ishida J.K."/>
            <person name="Kasahara H."/>
            <person name="Kiba T."/>
            <person name="Kim M.S."/>
            <person name="Koo N."/>
            <person name="Laohavisit A."/>
            <person name="Lee Y.H."/>
            <person name="Lumba S."/>
            <person name="McCourt P."/>
            <person name="Mortimer J.C."/>
            <person name="Mutuku J.M."/>
            <person name="Nomura T."/>
            <person name="Sasaki-Sekimoto Y."/>
            <person name="Seto Y."/>
            <person name="Wang Y."/>
            <person name="Wakatake T."/>
            <person name="Sakakibara H."/>
            <person name="Demura T."/>
            <person name="Yamaguchi S."/>
            <person name="Yoneyama K."/>
            <person name="Manabe R.I."/>
            <person name="Nelson D.C."/>
            <person name="Schulman A.H."/>
            <person name="Timko M.P."/>
            <person name="dePamphilis C.W."/>
            <person name="Choi D."/>
            <person name="Shirasu K."/>
        </authorList>
    </citation>
    <scope>NUCLEOTIDE SEQUENCE [LARGE SCALE GENOMIC DNA]</scope>
    <source>
        <strain evidence="3">cv. UVA1</strain>
    </source>
</reference>
<name>A0A5A7QG76_STRAF</name>
<evidence type="ECO:0000313" key="3">
    <source>
        <dbReference type="Proteomes" id="UP000325081"/>
    </source>
</evidence>
<organism evidence="2 3">
    <name type="scientific">Striga asiatica</name>
    <name type="common">Asiatic witchweed</name>
    <name type="synonym">Buchnera asiatica</name>
    <dbReference type="NCBI Taxonomy" id="4170"/>
    <lineage>
        <taxon>Eukaryota</taxon>
        <taxon>Viridiplantae</taxon>
        <taxon>Streptophyta</taxon>
        <taxon>Embryophyta</taxon>
        <taxon>Tracheophyta</taxon>
        <taxon>Spermatophyta</taxon>
        <taxon>Magnoliopsida</taxon>
        <taxon>eudicotyledons</taxon>
        <taxon>Gunneridae</taxon>
        <taxon>Pentapetalae</taxon>
        <taxon>asterids</taxon>
        <taxon>lamiids</taxon>
        <taxon>Lamiales</taxon>
        <taxon>Orobanchaceae</taxon>
        <taxon>Buchnereae</taxon>
        <taxon>Striga</taxon>
    </lineage>
</organism>
<evidence type="ECO:0000313" key="2">
    <source>
        <dbReference type="EMBL" id="GER43447.1"/>
    </source>
</evidence>
<keyword evidence="2" id="KW-0808">Transferase</keyword>
<accession>A0A5A7QG76</accession>
<protein>
    <submittedName>
        <fullName evidence="2">Ribosomal RNA small subunit methyltransferase A</fullName>
    </submittedName>
</protein>
<proteinExistence type="predicted"/>
<evidence type="ECO:0000256" key="1">
    <source>
        <dbReference type="SAM" id="MobiDB-lite"/>
    </source>
</evidence>